<dbReference type="PANTHER" id="PTHR43495:SF5">
    <property type="entry name" value="GAMMA-AMINOBUTYRIC ACID PERMEASE"/>
    <property type="match status" value="1"/>
</dbReference>
<feature type="transmembrane region" description="Helical" evidence="8">
    <location>
        <begin position="370"/>
        <end position="393"/>
    </location>
</feature>
<dbReference type="EMBL" id="CP045929">
    <property type="protein sequence ID" value="QGK69696.1"/>
    <property type="molecule type" value="Genomic_DNA"/>
</dbReference>
<keyword evidence="5" id="KW-0029">Amino-acid transport</keyword>
<reference evidence="11" key="1">
    <citation type="submission" date="2019-11" db="EMBL/GenBank/DDBJ databases">
        <title>The complete genome sequence of Saccharopolyspora sp. E2A.</title>
        <authorList>
            <person name="Zhang G."/>
        </authorList>
    </citation>
    <scope>NUCLEOTIDE SEQUENCE [LARGE SCALE GENOMIC DNA]</scope>
    <source>
        <strain evidence="11">E2A</strain>
    </source>
</reference>
<feature type="transmembrane region" description="Helical" evidence="8">
    <location>
        <begin position="345"/>
        <end position="364"/>
    </location>
</feature>
<dbReference type="AlphaFoldDB" id="A0A5Q3Q8D4"/>
<feature type="transmembrane region" description="Helical" evidence="8">
    <location>
        <begin position="24"/>
        <end position="45"/>
    </location>
</feature>
<dbReference type="PIRSF" id="PIRSF006060">
    <property type="entry name" value="AA_transporter"/>
    <property type="match status" value="1"/>
</dbReference>
<feature type="transmembrane region" description="Helical" evidence="8">
    <location>
        <begin position="165"/>
        <end position="184"/>
    </location>
</feature>
<keyword evidence="4 8" id="KW-0812">Transmembrane</keyword>
<dbReference type="GO" id="GO:0006865">
    <property type="term" value="P:amino acid transport"/>
    <property type="evidence" value="ECO:0007669"/>
    <property type="project" value="UniProtKB-KW"/>
</dbReference>
<feature type="transmembrane region" description="Helical" evidence="8">
    <location>
        <begin position="204"/>
        <end position="226"/>
    </location>
</feature>
<dbReference type="RefSeq" id="WP_154076290.1">
    <property type="nucleotide sequence ID" value="NZ_CP045929.1"/>
</dbReference>
<dbReference type="InterPro" id="IPR004841">
    <property type="entry name" value="AA-permease/SLC12A_dom"/>
</dbReference>
<gene>
    <name evidence="10" type="ORF">GIY23_09350</name>
</gene>
<sequence>MDRAEATTSQQEGGLRRDLSGRQVGMIAIGGAIGTGLFLGSGLAINMAGPAVIIAYVLAAFAALGLAYAMCEMIVVHPEAGGFGAVAHRYLGSFAGFVQRWIYWFAQVVNIGSEVVAAGLYMQFWYPQLPLWIPVVGFSVIMLAVNAAAVKFFGEFEYWFAMIKVVTIIVFIALGFTYIFFGLPGQEATGFGALTEYDGFLPNGVGAVWLAMTVVTFSYLGTEAIALTASESRDPRRDVPRAARGLVLRLGLFYVLGMLAVVSIVPWNQVSTEEDVMQSPFVRLFDTVGIPAAAGVMNFVILSAALSAMNTNLYITSRMTYSLAKDGFAPRWFTVLSANGTPRRALLISALGLGLAAAVAVGSPDTAFPMLLGIALFGALVTWLIILASHLAFRRTRTAQGLPDSPVRLPGAPVTTVLAMLFVAAVLLTTPFTEQFSVAWQAGVPFLLLVCLAYVLVMRSRSRRS</sequence>
<keyword evidence="3" id="KW-0813">Transport</keyword>
<feature type="transmembrane region" description="Helical" evidence="8">
    <location>
        <begin position="414"/>
        <end position="432"/>
    </location>
</feature>
<feature type="transmembrane region" description="Helical" evidence="8">
    <location>
        <begin position="246"/>
        <end position="268"/>
    </location>
</feature>
<evidence type="ECO:0000259" key="9">
    <source>
        <dbReference type="Pfam" id="PF00324"/>
    </source>
</evidence>
<evidence type="ECO:0000256" key="3">
    <source>
        <dbReference type="ARBA" id="ARBA00022448"/>
    </source>
</evidence>
<evidence type="ECO:0000256" key="7">
    <source>
        <dbReference type="ARBA" id="ARBA00023136"/>
    </source>
</evidence>
<feature type="transmembrane region" description="Helical" evidence="8">
    <location>
        <begin position="288"/>
        <end position="309"/>
    </location>
</feature>
<accession>A0A5Q3Q8D4</accession>
<feature type="transmembrane region" description="Helical" evidence="8">
    <location>
        <begin position="438"/>
        <end position="457"/>
    </location>
</feature>
<dbReference type="GO" id="GO:0055085">
    <property type="term" value="P:transmembrane transport"/>
    <property type="evidence" value="ECO:0007669"/>
    <property type="project" value="InterPro"/>
</dbReference>
<feature type="transmembrane region" description="Helical" evidence="8">
    <location>
        <begin position="51"/>
        <end position="71"/>
    </location>
</feature>
<evidence type="ECO:0000256" key="8">
    <source>
        <dbReference type="SAM" id="Phobius"/>
    </source>
</evidence>
<dbReference type="PANTHER" id="PTHR43495">
    <property type="entry name" value="GABA PERMEASE"/>
    <property type="match status" value="1"/>
</dbReference>
<evidence type="ECO:0000256" key="4">
    <source>
        <dbReference type="ARBA" id="ARBA00022692"/>
    </source>
</evidence>
<feature type="domain" description="Amino acid permease/ SLC12A" evidence="9">
    <location>
        <begin position="24"/>
        <end position="458"/>
    </location>
</feature>
<dbReference type="GO" id="GO:0016020">
    <property type="term" value="C:membrane"/>
    <property type="evidence" value="ECO:0007669"/>
    <property type="project" value="UniProtKB-SubCell"/>
</dbReference>
<dbReference type="Gene3D" id="1.20.1740.10">
    <property type="entry name" value="Amino acid/polyamine transporter I"/>
    <property type="match status" value="1"/>
</dbReference>
<evidence type="ECO:0000256" key="5">
    <source>
        <dbReference type="ARBA" id="ARBA00022970"/>
    </source>
</evidence>
<evidence type="ECO:0000256" key="1">
    <source>
        <dbReference type="ARBA" id="ARBA00004141"/>
    </source>
</evidence>
<evidence type="ECO:0000256" key="2">
    <source>
        <dbReference type="ARBA" id="ARBA00008583"/>
    </source>
</evidence>
<protein>
    <submittedName>
        <fullName evidence="10">Amino acid permease</fullName>
    </submittedName>
</protein>
<comment type="subcellular location">
    <subcellularLocation>
        <location evidence="1">Membrane</location>
        <topology evidence="1">Multi-pass membrane protein</topology>
    </subcellularLocation>
</comment>
<name>A0A5Q3Q8D4_9PSEU</name>
<comment type="similarity">
    <text evidence="2">Belongs to the amino acid-polyamine-organocation (APC) superfamily. Amino acid transporter (AAT) (TC 2.A.3.1) family.</text>
</comment>
<evidence type="ECO:0000313" key="11">
    <source>
        <dbReference type="Proteomes" id="UP000371041"/>
    </source>
</evidence>
<evidence type="ECO:0000256" key="6">
    <source>
        <dbReference type="ARBA" id="ARBA00022989"/>
    </source>
</evidence>
<keyword evidence="6 8" id="KW-1133">Transmembrane helix</keyword>
<dbReference type="FunFam" id="1.20.1740.10:FF:000001">
    <property type="entry name" value="Amino acid permease"/>
    <property type="match status" value="1"/>
</dbReference>
<organism evidence="10 11">
    <name type="scientific">Allosaccharopolyspora coralli</name>
    <dbReference type="NCBI Taxonomy" id="2665642"/>
    <lineage>
        <taxon>Bacteria</taxon>
        <taxon>Bacillati</taxon>
        <taxon>Actinomycetota</taxon>
        <taxon>Actinomycetes</taxon>
        <taxon>Pseudonocardiales</taxon>
        <taxon>Pseudonocardiaceae</taxon>
        <taxon>Allosaccharopolyspora</taxon>
    </lineage>
</organism>
<dbReference type="KEGG" id="sace:GIY23_09350"/>
<keyword evidence="11" id="KW-1185">Reference proteome</keyword>
<dbReference type="Pfam" id="PF00324">
    <property type="entry name" value="AA_permease"/>
    <property type="match status" value="1"/>
</dbReference>
<feature type="transmembrane region" description="Helical" evidence="8">
    <location>
        <begin position="131"/>
        <end position="153"/>
    </location>
</feature>
<dbReference type="Proteomes" id="UP000371041">
    <property type="component" value="Chromosome"/>
</dbReference>
<evidence type="ECO:0000313" key="10">
    <source>
        <dbReference type="EMBL" id="QGK69696.1"/>
    </source>
</evidence>
<keyword evidence="7 8" id="KW-0472">Membrane</keyword>
<proteinExistence type="inferred from homology"/>